<feature type="signal peptide" evidence="1">
    <location>
        <begin position="1"/>
        <end position="20"/>
    </location>
</feature>
<feature type="chain" id="PRO_5015854747" evidence="1">
    <location>
        <begin position="21"/>
        <end position="434"/>
    </location>
</feature>
<dbReference type="Proteomes" id="UP000249061">
    <property type="component" value="Unassembled WGS sequence"/>
</dbReference>
<dbReference type="EMBL" id="QFQP01000002">
    <property type="protein sequence ID" value="PZR17454.1"/>
    <property type="molecule type" value="Genomic_DNA"/>
</dbReference>
<evidence type="ECO:0000313" key="3">
    <source>
        <dbReference type="Proteomes" id="UP000249061"/>
    </source>
</evidence>
<name>A0A2W5VNV9_9BACT</name>
<organism evidence="2 3">
    <name type="scientific">Archangium gephyra</name>
    <dbReference type="NCBI Taxonomy" id="48"/>
    <lineage>
        <taxon>Bacteria</taxon>
        <taxon>Pseudomonadati</taxon>
        <taxon>Myxococcota</taxon>
        <taxon>Myxococcia</taxon>
        <taxon>Myxococcales</taxon>
        <taxon>Cystobacterineae</taxon>
        <taxon>Archangiaceae</taxon>
        <taxon>Archangium</taxon>
    </lineage>
</organism>
<comment type="caution">
    <text evidence="2">The sequence shown here is derived from an EMBL/GenBank/DDBJ whole genome shotgun (WGS) entry which is preliminary data.</text>
</comment>
<sequence>MNHLRFGIACAIVFSVIVFASCGADNLVAPPAEQNQDIQQCQSFDALMPNFVKALETGRTENLKTLIETQLTTSDREGVPPPINEVLRAIFRTLSRFAMKPPEPGAPAGEHCAPTASPPPLSQANELCEMRRSLDTLVHQGKGLDAIGLLEPRLQVILNYITGTGTDCKGRPRTSHYEVANVVSTFCAQDFNCQLTSGLDSVIAITDYVNTPEGKLLVQHLNVLLERPSLAGTLNTSALREDDMVTIVKLLIPAISNADGAQLRNAFDQLPLSAELKNDLKPIVDDLVVLVGRTEITTPLRQALNCYTNKDRNYDMVRMLYRISLDEECAPFSLVELTAAVKQLQEVDKRGSLIFIAGTLARAVREDELAIDSAANVCRTIMTTQKSAGQTRSNAELALPVAGELVQNGVVNEGICAIDTLLFGCAGDSQPACR</sequence>
<reference evidence="2 3" key="1">
    <citation type="submission" date="2017-08" db="EMBL/GenBank/DDBJ databases">
        <title>Infants hospitalized years apart are colonized by the same room-sourced microbial strains.</title>
        <authorList>
            <person name="Brooks B."/>
            <person name="Olm M.R."/>
            <person name="Firek B.A."/>
            <person name="Baker R."/>
            <person name="Thomas B.C."/>
            <person name="Morowitz M.J."/>
            <person name="Banfield J.F."/>
        </authorList>
    </citation>
    <scope>NUCLEOTIDE SEQUENCE [LARGE SCALE GENOMIC DNA]</scope>
    <source>
        <strain evidence="2">S2_003_000_R2_14</strain>
    </source>
</reference>
<evidence type="ECO:0000256" key="1">
    <source>
        <dbReference type="SAM" id="SignalP"/>
    </source>
</evidence>
<dbReference type="AlphaFoldDB" id="A0A2W5VNV9"/>
<protein>
    <submittedName>
        <fullName evidence="2">Uncharacterized protein</fullName>
    </submittedName>
</protein>
<evidence type="ECO:0000313" key="2">
    <source>
        <dbReference type="EMBL" id="PZR17454.1"/>
    </source>
</evidence>
<gene>
    <name evidence="2" type="ORF">DI536_03790</name>
</gene>
<accession>A0A2W5VNV9</accession>
<proteinExistence type="predicted"/>
<keyword evidence="1" id="KW-0732">Signal</keyword>
<dbReference type="PROSITE" id="PS51257">
    <property type="entry name" value="PROKAR_LIPOPROTEIN"/>
    <property type="match status" value="1"/>
</dbReference>